<dbReference type="EMBL" id="CDRZ01000239">
    <property type="protein sequence ID" value="CEO89227.1"/>
    <property type="molecule type" value="Genomic_DNA"/>
</dbReference>
<dbReference type="AlphaFoldDB" id="A0A0B7MNG5"/>
<feature type="transmembrane region" description="Helical" evidence="1">
    <location>
        <begin position="211"/>
        <end position="233"/>
    </location>
</feature>
<keyword evidence="1" id="KW-1133">Transmembrane helix</keyword>
<evidence type="ECO:0000313" key="2">
    <source>
        <dbReference type="EMBL" id="CEO89227.1"/>
    </source>
</evidence>
<feature type="transmembrane region" description="Helical" evidence="1">
    <location>
        <begin position="144"/>
        <end position="167"/>
    </location>
</feature>
<dbReference type="GO" id="GO:0019645">
    <property type="term" value="P:anaerobic electron transport chain"/>
    <property type="evidence" value="ECO:0007669"/>
    <property type="project" value="InterPro"/>
</dbReference>
<keyword evidence="1" id="KW-0472">Membrane</keyword>
<evidence type="ECO:0008006" key="4">
    <source>
        <dbReference type="Google" id="ProtNLM"/>
    </source>
</evidence>
<sequence length="323" mass="35420">MPILSHSKPWQKSACPEEIIGKGIKSPFYHPEAEWPLIIYTVSLQSAAGTLIWGLLWLSFWRIESEAFYMVTFVLGVVGILGATRHLASPLRAPRAILNWRSSRLSRENILTSVFLGLVLLAGGVDLLPLIIDQEMTILPLAGNAIRILAGLTGVTLVGAMSMIYLVPTRPVWNHCDTLFSFYTGAFQIGWAISAAIMVVRSPLLEQGGTIVLIAAGLVLLTLLRLKVVSIVIDRLSGLNLYQDQPCSWLNNGIRRTRIILALAGGIAAPLTGAIVAFLPWTIGGTITQWIWILAVLFLIIGEGIDRWVFYKASPAVIFPPRF</sequence>
<feature type="transmembrane region" description="Helical" evidence="1">
    <location>
        <begin position="287"/>
        <end position="305"/>
    </location>
</feature>
<dbReference type="RefSeq" id="WP_044665221.1">
    <property type="nucleotide sequence ID" value="NZ_CDRZ01000239.1"/>
</dbReference>
<dbReference type="Proteomes" id="UP000046155">
    <property type="component" value="Unassembled WGS sequence"/>
</dbReference>
<keyword evidence="1" id="KW-0812">Transmembrane</keyword>
<dbReference type="PANTHER" id="PTHR38095">
    <property type="entry name" value="ANAEROBIC DIMETHYL SULFOXIDE REDUCTASE CHAIN YNFH"/>
    <property type="match status" value="1"/>
</dbReference>
<dbReference type="PANTHER" id="PTHR38095:SF1">
    <property type="entry name" value="ANAEROBIC DIMETHYL SULFOXIDE REDUCTASE CHAIN YNFH"/>
    <property type="match status" value="1"/>
</dbReference>
<reference evidence="3" key="1">
    <citation type="submission" date="2015-01" db="EMBL/GenBank/DDBJ databases">
        <authorList>
            <person name="Manzoor Shahid"/>
            <person name="Zubair Saima"/>
        </authorList>
    </citation>
    <scope>NUCLEOTIDE SEQUENCE [LARGE SCALE GENOMIC DNA]</scope>
    <source>
        <strain evidence="3">Sp3</strain>
    </source>
</reference>
<dbReference type="OrthoDB" id="2083322at2"/>
<dbReference type="GO" id="GO:0005886">
    <property type="term" value="C:plasma membrane"/>
    <property type="evidence" value="ECO:0007669"/>
    <property type="project" value="TreeGrafter"/>
</dbReference>
<accession>A0A0B7MNG5</accession>
<feature type="transmembrane region" description="Helical" evidence="1">
    <location>
        <begin position="37"/>
        <end position="61"/>
    </location>
</feature>
<evidence type="ECO:0000313" key="3">
    <source>
        <dbReference type="Proteomes" id="UP000046155"/>
    </source>
</evidence>
<feature type="transmembrane region" description="Helical" evidence="1">
    <location>
        <begin position="67"/>
        <end position="88"/>
    </location>
</feature>
<keyword evidence="3" id="KW-1185">Reference proteome</keyword>
<dbReference type="InterPro" id="IPR007059">
    <property type="entry name" value="DmsC"/>
</dbReference>
<feature type="transmembrane region" description="Helical" evidence="1">
    <location>
        <begin position="109"/>
        <end position="132"/>
    </location>
</feature>
<protein>
    <recommendedName>
        <fullName evidence="4">DMSO reductase anchor subunit (DmsC)</fullName>
    </recommendedName>
</protein>
<name>A0A0B7MNG5_9FIRM</name>
<dbReference type="GO" id="GO:0009389">
    <property type="term" value="F:dimethyl sulfoxide reductase activity"/>
    <property type="evidence" value="ECO:0007669"/>
    <property type="project" value="TreeGrafter"/>
</dbReference>
<organism evidence="2 3">
    <name type="scientific">Syntrophaceticus schinkii</name>
    <dbReference type="NCBI Taxonomy" id="499207"/>
    <lineage>
        <taxon>Bacteria</taxon>
        <taxon>Bacillati</taxon>
        <taxon>Bacillota</taxon>
        <taxon>Clostridia</taxon>
        <taxon>Thermoanaerobacterales</taxon>
        <taxon>Thermoanaerobacterales Family III. Incertae Sedis</taxon>
        <taxon>Syntrophaceticus</taxon>
    </lineage>
</organism>
<feature type="transmembrane region" description="Helical" evidence="1">
    <location>
        <begin position="179"/>
        <end position="199"/>
    </location>
</feature>
<dbReference type="Pfam" id="PF04976">
    <property type="entry name" value="DmsC"/>
    <property type="match status" value="1"/>
</dbReference>
<gene>
    <name evidence="2" type="ORF">SSCH_420020</name>
</gene>
<feature type="transmembrane region" description="Helical" evidence="1">
    <location>
        <begin position="259"/>
        <end position="281"/>
    </location>
</feature>
<proteinExistence type="predicted"/>
<evidence type="ECO:0000256" key="1">
    <source>
        <dbReference type="SAM" id="Phobius"/>
    </source>
</evidence>
<dbReference type="GO" id="GO:0009390">
    <property type="term" value="C:dimethyl sulfoxide reductase complex"/>
    <property type="evidence" value="ECO:0007669"/>
    <property type="project" value="TreeGrafter"/>
</dbReference>